<dbReference type="AlphaFoldDB" id="A0A0R2B2M0"/>
<accession>A0A0R2B2M0</accession>
<dbReference type="OrthoDB" id="2312248at2"/>
<reference evidence="2 3" key="1">
    <citation type="journal article" date="2015" name="Genome Announc.">
        <title>Expanding the biotechnology potential of lactobacilli through comparative genomics of 213 strains and associated genera.</title>
        <authorList>
            <person name="Sun Z."/>
            <person name="Harris H.M."/>
            <person name="McCann A."/>
            <person name="Guo C."/>
            <person name="Argimon S."/>
            <person name="Zhang W."/>
            <person name="Yang X."/>
            <person name="Jeffery I.B."/>
            <person name="Cooney J.C."/>
            <person name="Kagawa T.F."/>
            <person name="Liu W."/>
            <person name="Song Y."/>
            <person name="Salvetti E."/>
            <person name="Wrobel A."/>
            <person name="Rasinkangas P."/>
            <person name="Parkhill J."/>
            <person name="Rea M.C."/>
            <person name="O'Sullivan O."/>
            <person name="Ritari J."/>
            <person name="Douillard F.P."/>
            <person name="Paul Ross R."/>
            <person name="Yang R."/>
            <person name="Briner A.E."/>
            <person name="Felis G.E."/>
            <person name="de Vos W.M."/>
            <person name="Barrangou R."/>
            <person name="Klaenhammer T.R."/>
            <person name="Caufield P.W."/>
            <person name="Cui Y."/>
            <person name="Zhang H."/>
            <person name="O'Toole P.W."/>
        </authorList>
    </citation>
    <scope>NUCLEOTIDE SEQUENCE [LARGE SCALE GENOMIC DNA]</scope>
    <source>
        <strain evidence="2 3">DSM 23927</strain>
    </source>
</reference>
<dbReference type="RefSeq" id="WP_057893998.1">
    <property type="nucleotide sequence ID" value="NZ_AYZQ01000001.1"/>
</dbReference>
<sequence>MILLFAGGIQIVIGLSFLILPARKPSSLYGYTSYLASVNETGFHLAQKWARQTLLLTGIVLVLAGWAIRCLQWDKFFILWLFIAVLSFLPVFVQTETRLKKYLISIDELPVDYVDPDEALKNRGRRRH</sequence>
<feature type="transmembrane region" description="Helical" evidence="1">
    <location>
        <begin position="76"/>
        <end position="93"/>
    </location>
</feature>
<keyword evidence="3" id="KW-1185">Reference proteome</keyword>
<protein>
    <submittedName>
        <fullName evidence="2">Uncharacterized protein</fullName>
    </submittedName>
</protein>
<evidence type="ECO:0000313" key="3">
    <source>
        <dbReference type="Proteomes" id="UP000051672"/>
    </source>
</evidence>
<dbReference type="Proteomes" id="UP000051672">
    <property type="component" value="Unassembled WGS sequence"/>
</dbReference>
<proteinExistence type="predicted"/>
<dbReference type="STRING" id="1423727.FC34_GL000710"/>
<keyword evidence="1" id="KW-0472">Membrane</keyword>
<evidence type="ECO:0000313" key="2">
    <source>
        <dbReference type="EMBL" id="KRM72994.1"/>
    </source>
</evidence>
<organism evidence="2 3">
    <name type="scientific">Lacticaseibacillus brantae DSM 23927</name>
    <dbReference type="NCBI Taxonomy" id="1423727"/>
    <lineage>
        <taxon>Bacteria</taxon>
        <taxon>Bacillati</taxon>
        <taxon>Bacillota</taxon>
        <taxon>Bacilli</taxon>
        <taxon>Lactobacillales</taxon>
        <taxon>Lactobacillaceae</taxon>
        <taxon>Lacticaseibacillus</taxon>
    </lineage>
</organism>
<dbReference type="EMBL" id="AYZQ01000001">
    <property type="protein sequence ID" value="KRM72994.1"/>
    <property type="molecule type" value="Genomic_DNA"/>
</dbReference>
<name>A0A0R2B2M0_9LACO</name>
<evidence type="ECO:0000256" key="1">
    <source>
        <dbReference type="SAM" id="Phobius"/>
    </source>
</evidence>
<comment type="caution">
    <text evidence="2">The sequence shown here is derived from an EMBL/GenBank/DDBJ whole genome shotgun (WGS) entry which is preliminary data.</text>
</comment>
<keyword evidence="1" id="KW-1133">Transmembrane helix</keyword>
<feature type="transmembrane region" description="Helical" evidence="1">
    <location>
        <begin position="49"/>
        <end position="69"/>
    </location>
</feature>
<keyword evidence="1" id="KW-0812">Transmembrane</keyword>
<gene>
    <name evidence="2" type="ORF">FC34_GL000710</name>
</gene>
<dbReference type="PATRIC" id="fig|1423727.3.peg.713"/>